<dbReference type="EMBL" id="CP029397">
    <property type="protein sequence ID" value="AWL27793.1"/>
    <property type="molecule type" value="Genomic_DNA"/>
</dbReference>
<protein>
    <recommendedName>
        <fullName evidence="3">Selenocysteine synthase</fullName>
    </recommendedName>
</protein>
<evidence type="ECO:0008006" key="3">
    <source>
        <dbReference type="Google" id="ProtNLM"/>
    </source>
</evidence>
<keyword evidence="2" id="KW-1185">Reference proteome</keyword>
<evidence type="ECO:0000313" key="1">
    <source>
        <dbReference type="EMBL" id="AWL27793.1"/>
    </source>
</evidence>
<gene>
    <name evidence="1" type="ORF">DJ533_03900</name>
</gene>
<dbReference type="Proteomes" id="UP000245977">
    <property type="component" value="Chromosome"/>
</dbReference>
<dbReference type="STRING" id="1871111.GCA_001704615_02236"/>
<reference evidence="1" key="1">
    <citation type="submission" date="2019-08" db="EMBL/GenBank/DDBJ databases">
        <title>The complete genome of Acinetobacter defluvii strain WCHAD010030.</title>
        <authorList>
            <person name="Hu Y."/>
            <person name="Qin J."/>
            <person name="Feng Y."/>
            <person name="Zong Z."/>
        </authorList>
    </citation>
    <scope>NUCLEOTIDE SEQUENCE</scope>
    <source>
        <strain evidence="1">WCHA30</strain>
    </source>
</reference>
<sequence>MIGLNPYLYFKSNSWIQNIMEKIIYSVPFYKSSILLLVCLASTYGYAQNTNSTTSTNTAPIYIPSPQFEGDFNVLEYIPKLLDATPTVLPEESDEPIVPSTQQTENATWMDQKQKGVRNWADRTATRMNNWFGESDPNDPASATLRILLDNRWNEHDGYDIKPRIRGKIKLPALENRLSLVFGDDSLDNEITNNIAITNENPSGNPDKSVDGKRIRDDNSSIALRWSQLSKKLPFDVDADLGIRSGDDIYARLKAEKDWQLSHDFTFHAEQIYRYGIDSENYLRTNLELTHARPNQAFLSNQLNLTYADEQDDDLTWDNRTYRQHQFFKGNRFNYGIYTGGFYNNDDLRLNSWGPFVSWRQPLGREWFYIQGDLNYFNDHREDKSHYLSTLVRLEALF</sequence>
<accession>A0A2S2F9Y4</accession>
<proteinExistence type="predicted"/>
<evidence type="ECO:0000313" key="2">
    <source>
        <dbReference type="Proteomes" id="UP000245977"/>
    </source>
</evidence>
<dbReference type="AlphaFoldDB" id="A0A2S2F9Y4"/>
<dbReference type="OrthoDB" id="6646492at2"/>
<dbReference type="KEGG" id="adv:DJ533_03900"/>
<name>A0A2S2F9Y4_9GAMM</name>
<organism evidence="1 2">
    <name type="scientific">Acinetobacter defluvii</name>
    <dbReference type="NCBI Taxonomy" id="1871111"/>
    <lineage>
        <taxon>Bacteria</taxon>
        <taxon>Pseudomonadati</taxon>
        <taxon>Pseudomonadota</taxon>
        <taxon>Gammaproteobacteria</taxon>
        <taxon>Moraxellales</taxon>
        <taxon>Moraxellaceae</taxon>
        <taxon>Acinetobacter</taxon>
    </lineage>
</organism>